<evidence type="ECO:0000259" key="1">
    <source>
        <dbReference type="Pfam" id="PF01936"/>
    </source>
</evidence>
<dbReference type="Gene3D" id="3.40.50.1010">
    <property type="entry name" value="5'-nuclease"/>
    <property type="match status" value="1"/>
</dbReference>
<feature type="domain" description="NYN" evidence="1">
    <location>
        <begin position="241"/>
        <end position="318"/>
    </location>
</feature>
<comment type="caution">
    <text evidence="2">The sequence shown here is derived from an EMBL/GenBank/DDBJ whole genome shotgun (WGS) entry which is preliminary data.</text>
</comment>
<name>A0A420EAI7_9SPHN</name>
<organism evidence="2 3">
    <name type="scientific">Altericroceibacterium spongiae</name>
    <dbReference type="NCBI Taxonomy" id="2320269"/>
    <lineage>
        <taxon>Bacteria</taxon>
        <taxon>Pseudomonadati</taxon>
        <taxon>Pseudomonadota</taxon>
        <taxon>Alphaproteobacteria</taxon>
        <taxon>Sphingomonadales</taxon>
        <taxon>Erythrobacteraceae</taxon>
        <taxon>Altericroceibacterium</taxon>
    </lineage>
</organism>
<dbReference type="EMBL" id="RAPF01000012">
    <property type="protein sequence ID" value="RKF17685.1"/>
    <property type="molecule type" value="Genomic_DNA"/>
</dbReference>
<accession>A0A420EAI7</accession>
<dbReference type="Proteomes" id="UP000284395">
    <property type="component" value="Unassembled WGS sequence"/>
</dbReference>
<dbReference type="GO" id="GO:0004540">
    <property type="term" value="F:RNA nuclease activity"/>
    <property type="evidence" value="ECO:0007669"/>
    <property type="project" value="InterPro"/>
</dbReference>
<proteinExistence type="predicted"/>
<reference evidence="2 3" key="1">
    <citation type="submission" date="2018-09" db="EMBL/GenBank/DDBJ databases">
        <title>Altererythrobacter spongiae sp. nov., isolated from a marine sponge.</title>
        <authorList>
            <person name="Zhuang L."/>
            <person name="Luo L."/>
        </authorList>
    </citation>
    <scope>NUCLEOTIDE SEQUENCE [LARGE SCALE GENOMIC DNA]</scope>
    <source>
        <strain evidence="2 3">HN-Y73</strain>
    </source>
</reference>
<dbReference type="InterPro" id="IPR021139">
    <property type="entry name" value="NYN"/>
</dbReference>
<protein>
    <submittedName>
        <fullName evidence="2">NYN domain-containing protein</fullName>
    </submittedName>
</protein>
<dbReference type="Pfam" id="PF01936">
    <property type="entry name" value="NYN"/>
    <property type="match status" value="1"/>
</dbReference>
<gene>
    <name evidence="2" type="ORF">D6851_15605</name>
</gene>
<evidence type="ECO:0000313" key="2">
    <source>
        <dbReference type="EMBL" id="RKF17685.1"/>
    </source>
</evidence>
<keyword evidence="3" id="KW-1185">Reference proteome</keyword>
<evidence type="ECO:0000313" key="3">
    <source>
        <dbReference type="Proteomes" id="UP000284395"/>
    </source>
</evidence>
<sequence>MFPLCQNGSRDQHLRERGTSWHMREMDTPDVEKKPDRVTEARLRGLQAALQLSGSKIETHKALILVDLQGIYFSLHKWLSAHDFALDDAFIISRFAYFQLRRTFDEISRRVCSLKSGPCGYLKDLYGTISVEERQGKYFLSKETNILKNGTYLDIHPSFEIFFAPAPLREIKWLLRGKRQREYAASHRHLTNVEAGIIERDGIFRRDYSKYDAFVEELQRISDHKETHEGFFNFRVDKGQIRYFDEKEVDTRIVMRAMDAIHNSEVDSLCIVSSDQDFLPLCDRAFNDGIYFFQADLAKFLKDDHIGRKLQELGDQFIRGGIEPSWPLEIITEAMSCQAVDHKANYGLEDHEIKSLVNLHNEMNEVQIEIVTEASGRASIKMHRPL</sequence>
<dbReference type="AlphaFoldDB" id="A0A420EAI7"/>
<dbReference type="OrthoDB" id="9783963at2"/>